<evidence type="ECO:0000256" key="2">
    <source>
        <dbReference type="SAM" id="MobiDB-lite"/>
    </source>
</evidence>
<sequence>MPSNDPRGAGGHREQMEGSVAVARAVALARPEVICAYPISPQTHIVEGLGALVKSGQLSPCEFINVESEFAAMSVAIGASAAGARAYTATASQGLLFMAEAVYNASGLGLPIVMTVANRAIGAPINIWNDHSDSMSQRDCGWIQLFAENNQEALDLHLQAFKLGEELSLPVMVCMDGFILTHAYEPVHLPDQAEVDAFLPPYEPRQVLDPAEPVSIGAMVGPEAFMEVRYLAHARQLQALERIPQIADEFAQRFGRRSGGLVRAYRCEDASTIVVALGSVIGTLKDTVDALREDGLKIGVLGIHSFRPFPLAAVREALQGAQRVVVLEKSFSVGLGGVVSTDVRLALSGLHLHGHTVVAGLGGRAITQASLARMLKEAVVGTLPALSFLDLDWRIVNRQLEREAARRRSGPIAENLLRDLGSMPAVRGADQSERAERRAAPKPARVPSGDRPTYLSDEGLQ</sequence>
<name>A0ABU9CEU2_9BURK</name>
<feature type="domain" description="Pyruvate flavodoxin/ferredoxin oxidoreductase pyrimidine binding" evidence="3">
    <location>
        <begin position="25"/>
        <end position="245"/>
    </location>
</feature>
<dbReference type="Pfam" id="PF17147">
    <property type="entry name" value="PFOR_II"/>
    <property type="match status" value="1"/>
</dbReference>
<dbReference type="PANTHER" id="PTHR32154:SF0">
    <property type="entry name" value="PYRUVATE-FLAVODOXIN OXIDOREDUCTASE-RELATED"/>
    <property type="match status" value="1"/>
</dbReference>
<feature type="domain" description="Pyruvate:ferredoxin oxidoreductase core" evidence="4">
    <location>
        <begin position="270"/>
        <end position="368"/>
    </location>
</feature>
<dbReference type="Gene3D" id="3.40.50.920">
    <property type="match status" value="1"/>
</dbReference>
<protein>
    <submittedName>
        <fullName evidence="5">Transketolase C-terminal domain-containing protein</fullName>
    </submittedName>
</protein>
<feature type="compositionally biased region" description="Basic and acidic residues" evidence="2">
    <location>
        <begin position="430"/>
        <end position="439"/>
    </location>
</feature>
<proteinExistence type="predicted"/>
<dbReference type="SUPFAM" id="SSF52922">
    <property type="entry name" value="TK C-terminal domain-like"/>
    <property type="match status" value="1"/>
</dbReference>
<dbReference type="Proteomes" id="UP001365405">
    <property type="component" value="Unassembled WGS sequence"/>
</dbReference>
<organism evidence="5 6">
    <name type="scientific">Pseudaquabacterium inlustre</name>
    <dbReference type="NCBI Taxonomy" id="2984192"/>
    <lineage>
        <taxon>Bacteria</taxon>
        <taxon>Pseudomonadati</taxon>
        <taxon>Pseudomonadota</taxon>
        <taxon>Betaproteobacteria</taxon>
        <taxon>Burkholderiales</taxon>
        <taxon>Sphaerotilaceae</taxon>
        <taxon>Pseudaquabacterium</taxon>
    </lineage>
</organism>
<dbReference type="PANTHER" id="PTHR32154">
    <property type="entry name" value="PYRUVATE-FLAVODOXIN OXIDOREDUCTASE-RELATED"/>
    <property type="match status" value="1"/>
</dbReference>
<dbReference type="InterPro" id="IPR033412">
    <property type="entry name" value="PFOR_II"/>
</dbReference>
<accession>A0ABU9CEU2</accession>
<dbReference type="RefSeq" id="WP_341408770.1">
    <property type="nucleotide sequence ID" value="NZ_JBBUTH010000001.1"/>
</dbReference>
<dbReference type="InterPro" id="IPR050722">
    <property type="entry name" value="Pyruvate:ferred/Flavod_OxRd"/>
</dbReference>
<dbReference type="SUPFAM" id="SSF52518">
    <property type="entry name" value="Thiamin diphosphate-binding fold (THDP-binding)"/>
    <property type="match status" value="1"/>
</dbReference>
<feature type="region of interest" description="Disordered" evidence="2">
    <location>
        <begin position="423"/>
        <end position="461"/>
    </location>
</feature>
<dbReference type="EMBL" id="JBBUTH010000001">
    <property type="protein sequence ID" value="MEK8049097.1"/>
    <property type="molecule type" value="Genomic_DNA"/>
</dbReference>
<dbReference type="InterPro" id="IPR009014">
    <property type="entry name" value="Transketo_C/PFOR_II"/>
</dbReference>
<reference evidence="5 6" key="1">
    <citation type="submission" date="2024-04" db="EMBL/GenBank/DDBJ databases">
        <title>Novel species of the genus Ideonella isolated from streams.</title>
        <authorList>
            <person name="Lu H."/>
        </authorList>
    </citation>
    <scope>NUCLEOTIDE SEQUENCE [LARGE SCALE GENOMIC DNA]</scope>
    <source>
        <strain evidence="5 6">DXS22W</strain>
    </source>
</reference>
<keyword evidence="1" id="KW-0560">Oxidoreductase</keyword>
<dbReference type="Pfam" id="PF01855">
    <property type="entry name" value="POR_N"/>
    <property type="match status" value="1"/>
</dbReference>
<evidence type="ECO:0000313" key="5">
    <source>
        <dbReference type="EMBL" id="MEK8049097.1"/>
    </source>
</evidence>
<evidence type="ECO:0000256" key="1">
    <source>
        <dbReference type="ARBA" id="ARBA00023002"/>
    </source>
</evidence>
<comment type="caution">
    <text evidence="5">The sequence shown here is derived from an EMBL/GenBank/DDBJ whole genome shotgun (WGS) entry which is preliminary data.</text>
</comment>
<dbReference type="InterPro" id="IPR002880">
    <property type="entry name" value="Pyrv_Fd/Flavodoxin_OxRdtase_N"/>
</dbReference>
<evidence type="ECO:0000313" key="6">
    <source>
        <dbReference type="Proteomes" id="UP001365405"/>
    </source>
</evidence>
<dbReference type="InterPro" id="IPR029061">
    <property type="entry name" value="THDP-binding"/>
</dbReference>
<dbReference type="CDD" id="cd07034">
    <property type="entry name" value="TPP_PYR_PFOR_IOR-alpha_like"/>
    <property type="match status" value="1"/>
</dbReference>
<keyword evidence="6" id="KW-1185">Reference proteome</keyword>
<evidence type="ECO:0000259" key="3">
    <source>
        <dbReference type="Pfam" id="PF01855"/>
    </source>
</evidence>
<evidence type="ECO:0000259" key="4">
    <source>
        <dbReference type="Pfam" id="PF17147"/>
    </source>
</evidence>
<gene>
    <name evidence="5" type="ORF">AACH10_02490</name>
</gene>
<dbReference type="Gene3D" id="3.40.50.970">
    <property type="match status" value="1"/>
</dbReference>